<organism evidence="1 2">
    <name type="scientific">Piloderma croceum (strain F 1598)</name>
    <dbReference type="NCBI Taxonomy" id="765440"/>
    <lineage>
        <taxon>Eukaryota</taxon>
        <taxon>Fungi</taxon>
        <taxon>Dikarya</taxon>
        <taxon>Basidiomycota</taxon>
        <taxon>Agaricomycotina</taxon>
        <taxon>Agaricomycetes</taxon>
        <taxon>Agaricomycetidae</taxon>
        <taxon>Atheliales</taxon>
        <taxon>Atheliaceae</taxon>
        <taxon>Piloderma</taxon>
    </lineage>
</organism>
<keyword evidence="2" id="KW-1185">Reference proteome</keyword>
<dbReference type="EMBL" id="KN832994">
    <property type="protein sequence ID" value="KIM82502.1"/>
    <property type="molecule type" value="Genomic_DNA"/>
</dbReference>
<proteinExistence type="predicted"/>
<dbReference type="HOGENOM" id="CLU_2923463_0_0_1"/>
<protein>
    <submittedName>
        <fullName evidence="1">Uncharacterized protein</fullName>
    </submittedName>
</protein>
<dbReference type="AlphaFoldDB" id="A0A0C3BYN7"/>
<reference evidence="2" key="2">
    <citation type="submission" date="2015-01" db="EMBL/GenBank/DDBJ databases">
        <title>Evolutionary Origins and Diversification of the Mycorrhizal Mutualists.</title>
        <authorList>
            <consortium name="DOE Joint Genome Institute"/>
            <consortium name="Mycorrhizal Genomics Consortium"/>
            <person name="Kohler A."/>
            <person name="Kuo A."/>
            <person name="Nagy L.G."/>
            <person name="Floudas D."/>
            <person name="Copeland A."/>
            <person name="Barry K.W."/>
            <person name="Cichocki N."/>
            <person name="Veneault-Fourrey C."/>
            <person name="LaButti K."/>
            <person name="Lindquist E.A."/>
            <person name="Lipzen A."/>
            <person name="Lundell T."/>
            <person name="Morin E."/>
            <person name="Murat C."/>
            <person name="Riley R."/>
            <person name="Ohm R."/>
            <person name="Sun H."/>
            <person name="Tunlid A."/>
            <person name="Henrissat B."/>
            <person name="Grigoriev I.V."/>
            <person name="Hibbett D.S."/>
            <person name="Martin F."/>
        </authorList>
    </citation>
    <scope>NUCLEOTIDE SEQUENCE [LARGE SCALE GENOMIC DNA]</scope>
    <source>
        <strain evidence="2">F 1598</strain>
    </source>
</reference>
<reference evidence="1 2" key="1">
    <citation type="submission" date="2014-04" db="EMBL/GenBank/DDBJ databases">
        <authorList>
            <consortium name="DOE Joint Genome Institute"/>
            <person name="Kuo A."/>
            <person name="Tarkka M."/>
            <person name="Buscot F."/>
            <person name="Kohler A."/>
            <person name="Nagy L.G."/>
            <person name="Floudas D."/>
            <person name="Copeland A."/>
            <person name="Barry K.W."/>
            <person name="Cichocki N."/>
            <person name="Veneault-Fourrey C."/>
            <person name="LaButti K."/>
            <person name="Lindquist E.A."/>
            <person name="Lipzen A."/>
            <person name="Lundell T."/>
            <person name="Morin E."/>
            <person name="Murat C."/>
            <person name="Sun H."/>
            <person name="Tunlid A."/>
            <person name="Henrissat B."/>
            <person name="Grigoriev I.V."/>
            <person name="Hibbett D.S."/>
            <person name="Martin F."/>
            <person name="Nordberg H.P."/>
            <person name="Cantor M.N."/>
            <person name="Hua S.X."/>
        </authorList>
    </citation>
    <scope>NUCLEOTIDE SEQUENCE [LARGE SCALE GENOMIC DNA]</scope>
    <source>
        <strain evidence="1 2">F 1598</strain>
    </source>
</reference>
<evidence type="ECO:0000313" key="2">
    <source>
        <dbReference type="Proteomes" id="UP000054166"/>
    </source>
</evidence>
<gene>
    <name evidence="1" type="ORF">PILCRDRAFT_464427</name>
</gene>
<accession>A0A0C3BYN7</accession>
<sequence>MQARGNFQQRIVRYEGSTLAVATLAQRDALPYTFSGPQTSYQLSGNYYVELVRLDTGPGRH</sequence>
<dbReference type="InParanoid" id="A0A0C3BYN7"/>
<name>A0A0C3BYN7_PILCF</name>
<dbReference type="Proteomes" id="UP000054166">
    <property type="component" value="Unassembled WGS sequence"/>
</dbReference>
<evidence type="ECO:0000313" key="1">
    <source>
        <dbReference type="EMBL" id="KIM82502.1"/>
    </source>
</evidence>